<reference evidence="2 3" key="1">
    <citation type="submission" date="2008-07" db="EMBL/GenBank/DDBJ databases">
        <title>Complete sequence of Geobacter bemidjiensis BEM.</title>
        <authorList>
            <consortium name="US DOE Joint Genome Institute"/>
            <person name="Lucas S."/>
            <person name="Copeland A."/>
            <person name="Lapidus A."/>
            <person name="Glavina del Rio T."/>
            <person name="Dalin E."/>
            <person name="Tice H."/>
            <person name="Bruce D."/>
            <person name="Goodwin L."/>
            <person name="Pitluck S."/>
            <person name="Kiss H."/>
            <person name="Brettin T."/>
            <person name="Detter J.C."/>
            <person name="Han C."/>
            <person name="Kuske C.R."/>
            <person name="Schmutz J."/>
            <person name="Larimer F."/>
            <person name="Land M."/>
            <person name="Hauser L."/>
            <person name="Kyrpides N."/>
            <person name="Lykidis A."/>
            <person name="Lovley D."/>
            <person name="Richardson P."/>
        </authorList>
    </citation>
    <scope>NUCLEOTIDE SEQUENCE [LARGE SCALE GENOMIC DNA]</scope>
    <source>
        <strain evidence="3">ATCC BAA-1014 / DSM 16622 / JCM 12645 / Bem</strain>
    </source>
</reference>
<name>B5E908_CITBB</name>
<proteinExistence type="predicted"/>
<dbReference type="OrthoDB" id="5395791at2"/>
<dbReference type="AlphaFoldDB" id="B5E908"/>
<gene>
    <name evidence="2" type="ordered locus">Gbem_3171</name>
</gene>
<protein>
    <submittedName>
        <fullName evidence="2">Uncharacterized protein</fullName>
    </submittedName>
</protein>
<dbReference type="Proteomes" id="UP000008825">
    <property type="component" value="Chromosome"/>
</dbReference>
<keyword evidence="1" id="KW-1133">Transmembrane helix</keyword>
<feature type="transmembrane region" description="Helical" evidence="1">
    <location>
        <begin position="139"/>
        <end position="162"/>
    </location>
</feature>
<evidence type="ECO:0000313" key="2">
    <source>
        <dbReference type="EMBL" id="ACH40172.1"/>
    </source>
</evidence>
<dbReference type="STRING" id="404380.Gbem_3171"/>
<keyword evidence="1" id="KW-0812">Transmembrane</keyword>
<accession>B5E908</accession>
<keyword evidence="3" id="KW-1185">Reference proteome</keyword>
<evidence type="ECO:0000256" key="1">
    <source>
        <dbReference type="SAM" id="Phobius"/>
    </source>
</evidence>
<dbReference type="KEGG" id="gbm:Gbem_3171"/>
<organism evidence="2 3">
    <name type="scientific">Citrifermentans bemidjiense (strain ATCC BAA-1014 / DSM 16622 / JCM 12645 / Bem)</name>
    <name type="common">Geobacter bemidjiensis</name>
    <dbReference type="NCBI Taxonomy" id="404380"/>
    <lineage>
        <taxon>Bacteria</taxon>
        <taxon>Pseudomonadati</taxon>
        <taxon>Thermodesulfobacteriota</taxon>
        <taxon>Desulfuromonadia</taxon>
        <taxon>Geobacterales</taxon>
        <taxon>Geobacteraceae</taxon>
        <taxon>Citrifermentans</taxon>
    </lineage>
</organism>
<dbReference type="HOGENOM" id="CLU_1584131_0_0_7"/>
<reference evidence="2 3" key="2">
    <citation type="journal article" date="2010" name="BMC Genomics">
        <title>The genome of Geobacter bemidjiensis, exemplar for the subsurface clade of Geobacter species that predominate in Fe(III)-reducing subsurface environments.</title>
        <authorList>
            <person name="Aklujkar M."/>
            <person name="Young N.D."/>
            <person name="Holmes D."/>
            <person name="Chavan M."/>
            <person name="Risso C."/>
            <person name="Kiss H.E."/>
            <person name="Han C.S."/>
            <person name="Land M.L."/>
            <person name="Lovley D.R."/>
        </authorList>
    </citation>
    <scope>NUCLEOTIDE SEQUENCE [LARGE SCALE GENOMIC DNA]</scope>
    <source>
        <strain evidence="3">ATCC BAA-1014 / DSM 16622 / JCM 12645 / Bem</strain>
    </source>
</reference>
<dbReference type="RefSeq" id="WP_012531604.1">
    <property type="nucleotide sequence ID" value="NC_011146.1"/>
</dbReference>
<keyword evidence="1" id="KW-0472">Membrane</keyword>
<dbReference type="EMBL" id="CP001124">
    <property type="protein sequence ID" value="ACH40172.1"/>
    <property type="molecule type" value="Genomic_DNA"/>
</dbReference>
<sequence length="168" mass="18817">MYGGQNQEVLDTSLCYQALGVCISDSPQLIEETYERLVRKYKAEFNSIDPSIKEVAREQLAIIERMYHTITCSVSYASKSKDQNKTVSAVGNRTRGERRITSDLANCPSCSAPVSKAAQSCPFCKAVLLTPWKKFQRKYFTMTNLLLFLIATVSISLVAALVQSNFMH</sequence>
<evidence type="ECO:0000313" key="3">
    <source>
        <dbReference type="Proteomes" id="UP000008825"/>
    </source>
</evidence>